<protein>
    <submittedName>
        <fullName evidence="1">Uncharacterized protein</fullName>
    </submittedName>
</protein>
<sequence length="762" mass="87112">MDGWFGLGVPPDINANINGNWQAPNAAGRPLNREGSQLPNLPAWLSYPEPSLVDDKADEVADPIEVYKERLCKVNSVADLEDLWTELEVTQEQTEHFSRLACAHLLDNSQFSQHDGYREVFIFLENLRLNVPEAENTKSIVHHVIEHPFTTKAVETLSSIVQRSLEQGKMLKAEVEVVVVSLADAIAQCHEHNNVTWTGQYMFYYRMWRALNENRHLSLRDLDLSALQALANSIANLQTPAHQSHDWDFQFRRSLYRLAWPLPDGKLVDDPAHIASWVHILSNPAGQQYPTLTSGLGWHVVTGMLKLASTEEAHQWIKARQKVMQQMKNVKKPELRITPQIISSVTKILTEANDANPEQNILTLNVWLASARKALDGLSFPNVPVITLDDVYKGLSKQISLKSLASYFRHLGSQETSQLMIRHWLPQNVKEERLRKLETQQRPHDPPKMYTSATPFVRAIKTLKELGMNTGTATTKAAELLLEMYGPACVYDFSKELWAESLEIHDPGPFVAAMKQFANSNSRRAHEMYEQIPVIHLSHYPQLPLVLLRDGQLPREDLDKMLNRHDPGHNNRPMEHRNHFKNSMSEERVDLIHLIALEFAQQPRSTRTRLRNVYHCCLYLKTRNAPLKPLLAKAFVHACVIRPLENMEWVPTTVFTYILKIVKQLEGDKAACGLDELVWEWRGDIIEEARKRWELSGHHRGFSVRNARSNGLFEDFPTPRPTPHPAHIKPQLQHGRARTEIFHKEIRYPTDKRGGSGTTGST</sequence>
<name>A0A9P4HSZ4_9PEZI</name>
<comment type="caution">
    <text evidence="1">The sequence shown here is derived from an EMBL/GenBank/DDBJ whole genome shotgun (WGS) entry which is preliminary data.</text>
</comment>
<accession>A0A9P4HSZ4</accession>
<dbReference type="Proteomes" id="UP000799776">
    <property type="component" value="Unassembled WGS sequence"/>
</dbReference>
<reference evidence="1" key="1">
    <citation type="journal article" date="2020" name="Stud. Mycol.">
        <title>101 Dothideomycetes genomes: a test case for predicting lifestyles and emergence of pathogens.</title>
        <authorList>
            <person name="Haridas S."/>
            <person name="Albert R."/>
            <person name="Binder M."/>
            <person name="Bloem J."/>
            <person name="Labutti K."/>
            <person name="Salamov A."/>
            <person name="Andreopoulos B."/>
            <person name="Baker S."/>
            <person name="Barry K."/>
            <person name="Bills G."/>
            <person name="Bluhm B."/>
            <person name="Cannon C."/>
            <person name="Castanera R."/>
            <person name="Culley D."/>
            <person name="Daum C."/>
            <person name="Ezra D."/>
            <person name="Gonzalez J."/>
            <person name="Henrissat B."/>
            <person name="Kuo A."/>
            <person name="Liang C."/>
            <person name="Lipzen A."/>
            <person name="Lutzoni F."/>
            <person name="Magnuson J."/>
            <person name="Mondo S."/>
            <person name="Nolan M."/>
            <person name="Ohm R."/>
            <person name="Pangilinan J."/>
            <person name="Park H.-J."/>
            <person name="Ramirez L."/>
            <person name="Alfaro M."/>
            <person name="Sun H."/>
            <person name="Tritt A."/>
            <person name="Yoshinaga Y."/>
            <person name="Zwiers L.-H."/>
            <person name="Turgeon B."/>
            <person name="Goodwin S."/>
            <person name="Spatafora J."/>
            <person name="Crous P."/>
            <person name="Grigoriev I."/>
        </authorList>
    </citation>
    <scope>NUCLEOTIDE SEQUENCE</scope>
    <source>
        <strain evidence="1">CBS 121410</strain>
    </source>
</reference>
<dbReference type="OrthoDB" id="5428038at2759"/>
<keyword evidence="2" id="KW-1185">Reference proteome</keyword>
<gene>
    <name evidence="1" type="ORF">K490DRAFT_66869</name>
</gene>
<dbReference type="EMBL" id="ML978725">
    <property type="protein sequence ID" value="KAF2086317.1"/>
    <property type="molecule type" value="Genomic_DNA"/>
</dbReference>
<evidence type="ECO:0000313" key="1">
    <source>
        <dbReference type="EMBL" id="KAF2086317.1"/>
    </source>
</evidence>
<evidence type="ECO:0000313" key="2">
    <source>
        <dbReference type="Proteomes" id="UP000799776"/>
    </source>
</evidence>
<dbReference type="AlphaFoldDB" id="A0A9P4HSZ4"/>
<organism evidence="1 2">
    <name type="scientific">Saccharata proteae CBS 121410</name>
    <dbReference type="NCBI Taxonomy" id="1314787"/>
    <lineage>
        <taxon>Eukaryota</taxon>
        <taxon>Fungi</taxon>
        <taxon>Dikarya</taxon>
        <taxon>Ascomycota</taxon>
        <taxon>Pezizomycotina</taxon>
        <taxon>Dothideomycetes</taxon>
        <taxon>Dothideomycetes incertae sedis</taxon>
        <taxon>Botryosphaeriales</taxon>
        <taxon>Saccharataceae</taxon>
        <taxon>Saccharata</taxon>
    </lineage>
</organism>
<proteinExistence type="predicted"/>